<dbReference type="Pfam" id="PF03148">
    <property type="entry name" value="Tektin"/>
    <property type="match status" value="1"/>
</dbReference>
<proteinExistence type="predicted"/>
<evidence type="ECO:0000313" key="5">
    <source>
        <dbReference type="Ensembl" id="ENSCHIP00010006088.1"/>
    </source>
</evidence>
<dbReference type="Ensembl" id="ENSCHIT00010008455.1">
    <property type="protein sequence ID" value="ENSCHIP00010006088.1"/>
    <property type="gene ID" value="ENSCHIG00010004356.1"/>
</dbReference>
<feature type="compositionally biased region" description="Polar residues" evidence="4">
    <location>
        <begin position="1"/>
        <end position="10"/>
    </location>
</feature>
<sequence>MSGGYDSTGQGAAETKSSREMRTWAKGGPHPPDPMIGPAGPGSRLPKSQSPRPRRAAGLALTSARSSGGGLPARPPARCAGMQVPEPSEAPGRGSGDPPETAQRLLQNQKGRGTGAEPRRAVQLVGSAPGPRSRGCGGAGPLEVGGRDPLRDNPRLPRAQPRLSSRAGERALRVWGGISDKADSMLTWEKEELRSMKRKMEIDMEKSEALLKTLASCRDALVFCCKERLQAVELMNQPLDKVLEQAGRHSWVNISRVPTPRTQGLKTPPPDPVGTYTPECATALYEAKRLLMESKDTLLDMAKNEEDIRVQQQQISDRVCASLAQKMRETLELKDRLNMTLGLMRGTIHRCTKFNQEMYITRGLIKGPLSKSYLETREKLDRPLVRMYQRHVGTQLPEATRLAQGTDKLQRHISHVEKNLDELLAMRKNLTWSFNCKKIGHDVDYSVVRLRLRQRHPHVCYEQAQRLVNDWDPRTPPRVESTSAAAK</sequence>
<dbReference type="InterPro" id="IPR048256">
    <property type="entry name" value="Tektin-like"/>
</dbReference>
<dbReference type="AlphaFoldDB" id="A0A8C2NJM5"/>
<dbReference type="PANTHER" id="PTHR35081">
    <property type="entry name" value="COILED-COIL DOMAIN-CONTAINING PROTEIN 105"/>
    <property type="match status" value="1"/>
</dbReference>
<evidence type="ECO:0000256" key="2">
    <source>
        <dbReference type="ARBA" id="ARBA00022490"/>
    </source>
</evidence>
<comment type="subcellular location">
    <subcellularLocation>
        <location evidence="1">Cytoplasm</location>
    </subcellularLocation>
</comment>
<dbReference type="PANTHER" id="PTHR35081:SF1">
    <property type="entry name" value="COILED-COIL DOMAIN-CONTAINING PROTEIN 105"/>
    <property type="match status" value="1"/>
</dbReference>
<keyword evidence="3" id="KW-0175">Coiled coil</keyword>
<evidence type="ECO:0000256" key="1">
    <source>
        <dbReference type="ARBA" id="ARBA00004496"/>
    </source>
</evidence>
<feature type="region of interest" description="Disordered" evidence="4">
    <location>
        <begin position="1"/>
        <end position="165"/>
    </location>
</feature>
<keyword evidence="2" id="KW-0963">Cytoplasm</keyword>
<accession>A0A8C2NJM5</accession>
<organism evidence="5">
    <name type="scientific">Capra hircus</name>
    <name type="common">Goat</name>
    <dbReference type="NCBI Taxonomy" id="9925"/>
    <lineage>
        <taxon>Eukaryota</taxon>
        <taxon>Metazoa</taxon>
        <taxon>Chordata</taxon>
        <taxon>Craniata</taxon>
        <taxon>Vertebrata</taxon>
        <taxon>Euteleostomi</taxon>
        <taxon>Mammalia</taxon>
        <taxon>Eutheria</taxon>
        <taxon>Laurasiatheria</taxon>
        <taxon>Artiodactyla</taxon>
        <taxon>Ruminantia</taxon>
        <taxon>Pecora</taxon>
        <taxon>Bovidae</taxon>
        <taxon>Caprinae</taxon>
        <taxon>Capra</taxon>
    </lineage>
</organism>
<feature type="region of interest" description="Disordered" evidence="4">
    <location>
        <begin position="258"/>
        <end position="277"/>
    </location>
</feature>
<dbReference type="InterPro" id="IPR038949">
    <property type="entry name" value="TEKTL1"/>
</dbReference>
<reference evidence="5" key="1">
    <citation type="submission" date="2019-03" db="EMBL/GenBank/DDBJ databases">
        <title>Genome sequencing and reference-guided assembly of Black Bengal Goat (Capra hircus).</title>
        <authorList>
            <person name="Siddiki A.Z."/>
            <person name="Baten A."/>
            <person name="Billah M."/>
            <person name="Alam M.A.U."/>
            <person name="Shawrob K.S.M."/>
            <person name="Saha S."/>
            <person name="Chowdhury M."/>
            <person name="Rahman A.H."/>
            <person name="Stear M."/>
            <person name="Miah G."/>
            <person name="Das G.B."/>
            <person name="Hossain M.M."/>
            <person name="Kumkum M."/>
            <person name="Islam M.S."/>
            <person name="Mollah A.M."/>
            <person name="Ahsan A."/>
            <person name="Tusar F."/>
            <person name="Khan M.K.I."/>
        </authorList>
    </citation>
    <scope>NUCLEOTIDE SEQUENCE [LARGE SCALE GENOMIC DNA]</scope>
</reference>
<name>A0A8C2NJM5_CAPHI</name>
<feature type="compositionally biased region" description="Basic and acidic residues" evidence="4">
    <location>
        <begin position="145"/>
        <end position="155"/>
    </location>
</feature>
<dbReference type="GO" id="GO:0005737">
    <property type="term" value="C:cytoplasm"/>
    <property type="evidence" value="ECO:0007669"/>
    <property type="project" value="UniProtKB-SubCell"/>
</dbReference>
<reference evidence="5" key="2">
    <citation type="submission" date="2025-08" db="UniProtKB">
        <authorList>
            <consortium name="Ensembl"/>
        </authorList>
    </citation>
    <scope>IDENTIFICATION</scope>
</reference>
<evidence type="ECO:0000256" key="3">
    <source>
        <dbReference type="ARBA" id="ARBA00023054"/>
    </source>
</evidence>
<protein>
    <recommendedName>
        <fullName evidence="6">Coiled-coil domain containing 105</fullName>
    </recommendedName>
</protein>
<dbReference type="GO" id="GO:0005929">
    <property type="term" value="C:cilium"/>
    <property type="evidence" value="ECO:0007669"/>
    <property type="project" value="UniProtKB-ARBA"/>
</dbReference>
<evidence type="ECO:0008006" key="6">
    <source>
        <dbReference type="Google" id="ProtNLM"/>
    </source>
</evidence>
<evidence type="ECO:0000256" key="4">
    <source>
        <dbReference type="SAM" id="MobiDB-lite"/>
    </source>
</evidence>